<proteinExistence type="predicted"/>
<dbReference type="Pfam" id="PF12937">
    <property type="entry name" value="F-box-like"/>
    <property type="match status" value="1"/>
</dbReference>
<evidence type="ECO:0000313" key="2">
    <source>
        <dbReference type="EMBL" id="TKA47429.1"/>
    </source>
</evidence>
<sequence>MLLMLDLPRELYLMVCTYLQPTDLARLAGVSRDHYLAAQEPLYTNITITSYGRFVKLVDTLRRVPVVSTISPQQRLRWFKLTDAQLRERDIKHLNIILDNREDGYRITGATLSNCIGAVTRKCYSVKIHLTLYGAWPKWIPQLERFGLPNVSKLTLFLGGAELEPGRAWRGSDESPLWNLVFSGSTFSDLKDVYINTRAYNPGDLPTSLQDSIHGAHPVRDYVWTKPNESTSDNVVPFYGLRGMEQIVLAHTPHLTLDIMQSLFGSDIIPHNLTKLEIVNCASLHAVKHLPAIATLLQRALQLVKHLKLHLCELSHFDNDDDHADLASQYAAHIDQHPAEHPCNIVRELGNRIPYLDLALPFACSKIFPPAQKSWQALAASRDYPAFPREPVDTLPARLMAQGNKYRRLISLHVVCRGAHKWHEMRETAAEMEQKGVSWVLVSPNQADTWQMPGCLPVERLANEELLRVFTEEERWAGGVAGCSRGSRGL</sequence>
<dbReference type="InterPro" id="IPR036047">
    <property type="entry name" value="F-box-like_dom_sf"/>
</dbReference>
<dbReference type="OrthoDB" id="5348533at2759"/>
<organism evidence="2 3">
    <name type="scientific">Friedmanniomyces endolithicus</name>
    <dbReference type="NCBI Taxonomy" id="329885"/>
    <lineage>
        <taxon>Eukaryota</taxon>
        <taxon>Fungi</taxon>
        <taxon>Dikarya</taxon>
        <taxon>Ascomycota</taxon>
        <taxon>Pezizomycotina</taxon>
        <taxon>Dothideomycetes</taxon>
        <taxon>Dothideomycetidae</taxon>
        <taxon>Mycosphaerellales</taxon>
        <taxon>Teratosphaeriaceae</taxon>
        <taxon>Friedmanniomyces</taxon>
    </lineage>
</organism>
<dbReference type="InterPro" id="IPR001810">
    <property type="entry name" value="F-box_dom"/>
</dbReference>
<dbReference type="Proteomes" id="UP000310066">
    <property type="component" value="Unassembled WGS sequence"/>
</dbReference>
<accession>A0A4V5N9F5</accession>
<reference evidence="2 3" key="1">
    <citation type="submission" date="2017-03" db="EMBL/GenBank/DDBJ databases">
        <title>Genomes of endolithic fungi from Antarctica.</title>
        <authorList>
            <person name="Coleine C."/>
            <person name="Masonjones S."/>
            <person name="Stajich J.E."/>
        </authorList>
    </citation>
    <scope>NUCLEOTIDE SEQUENCE [LARGE SCALE GENOMIC DNA]</scope>
    <source>
        <strain evidence="2 3">CCFEE 5311</strain>
    </source>
</reference>
<dbReference type="SUPFAM" id="SSF81383">
    <property type="entry name" value="F-box domain"/>
    <property type="match status" value="1"/>
</dbReference>
<name>A0A4V5N9F5_9PEZI</name>
<comment type="caution">
    <text evidence="2">The sequence shown here is derived from an EMBL/GenBank/DDBJ whole genome shotgun (WGS) entry which is preliminary data.</text>
</comment>
<evidence type="ECO:0000259" key="1">
    <source>
        <dbReference type="PROSITE" id="PS50181"/>
    </source>
</evidence>
<feature type="domain" description="F-box" evidence="1">
    <location>
        <begin position="1"/>
        <end position="46"/>
    </location>
</feature>
<protein>
    <recommendedName>
        <fullName evidence="1">F-box domain-containing protein</fullName>
    </recommendedName>
</protein>
<dbReference type="PROSITE" id="PS50181">
    <property type="entry name" value="FBOX"/>
    <property type="match status" value="1"/>
</dbReference>
<dbReference type="EMBL" id="NAJP01000005">
    <property type="protein sequence ID" value="TKA47429.1"/>
    <property type="molecule type" value="Genomic_DNA"/>
</dbReference>
<dbReference type="AlphaFoldDB" id="A0A4V5N9F5"/>
<gene>
    <name evidence="2" type="ORF">B0A54_01800</name>
</gene>
<evidence type="ECO:0000313" key="3">
    <source>
        <dbReference type="Proteomes" id="UP000310066"/>
    </source>
</evidence>